<dbReference type="OrthoDB" id="289721at2759"/>
<dbReference type="GO" id="GO:0003720">
    <property type="term" value="F:telomerase activity"/>
    <property type="evidence" value="ECO:0007669"/>
    <property type="project" value="InterPro"/>
</dbReference>
<dbReference type="CDD" id="cd01648">
    <property type="entry name" value="TERT"/>
    <property type="match status" value="1"/>
</dbReference>
<evidence type="ECO:0000256" key="11">
    <source>
        <dbReference type="ARBA" id="ARBA00023242"/>
    </source>
</evidence>
<feature type="compositionally biased region" description="Low complexity" evidence="14">
    <location>
        <begin position="58"/>
        <end position="69"/>
    </location>
</feature>
<organism evidence="16 17">
    <name type="scientific">Niveomyces insectorum RCEF 264</name>
    <dbReference type="NCBI Taxonomy" id="1081102"/>
    <lineage>
        <taxon>Eukaryota</taxon>
        <taxon>Fungi</taxon>
        <taxon>Dikarya</taxon>
        <taxon>Ascomycota</taxon>
        <taxon>Pezizomycotina</taxon>
        <taxon>Sordariomycetes</taxon>
        <taxon>Hypocreomycetidae</taxon>
        <taxon>Hypocreales</taxon>
        <taxon>Cordycipitaceae</taxon>
        <taxon>Niveomyces</taxon>
    </lineage>
</organism>
<dbReference type="GO" id="GO:0000781">
    <property type="term" value="C:chromosome, telomeric region"/>
    <property type="evidence" value="ECO:0007669"/>
    <property type="project" value="UniProtKB-SubCell"/>
</dbReference>
<protein>
    <recommendedName>
        <fullName evidence="3 13">Telomerase reverse transcriptase</fullName>
        <ecNumber evidence="2 13">2.7.7.49</ecNumber>
    </recommendedName>
    <alternativeName>
        <fullName evidence="13">Telomerase catalytic subunit</fullName>
    </alternativeName>
</protein>
<evidence type="ECO:0000256" key="14">
    <source>
        <dbReference type="SAM" id="MobiDB-lite"/>
    </source>
</evidence>
<dbReference type="InterPro" id="IPR003545">
    <property type="entry name" value="Telomerase_RT"/>
</dbReference>
<proteinExistence type="inferred from homology"/>
<dbReference type="PROSITE" id="PS50878">
    <property type="entry name" value="RT_POL"/>
    <property type="match status" value="1"/>
</dbReference>
<dbReference type="SMART" id="SM00975">
    <property type="entry name" value="Telomerase_RBD"/>
    <property type="match status" value="1"/>
</dbReference>
<dbReference type="EC" id="2.7.7.49" evidence="2 13"/>
<comment type="caution">
    <text evidence="16">The sequence shown here is derived from an EMBL/GenBank/DDBJ whole genome shotgun (WGS) entry which is preliminary data.</text>
</comment>
<evidence type="ECO:0000256" key="9">
    <source>
        <dbReference type="ARBA" id="ARBA00022895"/>
    </source>
</evidence>
<dbReference type="EMBL" id="AZHD01000008">
    <property type="protein sequence ID" value="OAA61230.1"/>
    <property type="molecule type" value="Genomic_DNA"/>
</dbReference>
<keyword evidence="10 13" id="KW-0695">RNA-directed DNA polymerase</keyword>
<comment type="similarity">
    <text evidence="1 13">Belongs to the reverse transcriptase family. Telomerase subfamily.</text>
</comment>
<evidence type="ECO:0000256" key="2">
    <source>
        <dbReference type="ARBA" id="ARBA00012493"/>
    </source>
</evidence>
<dbReference type="GO" id="GO:0000333">
    <property type="term" value="C:telomerase catalytic core complex"/>
    <property type="evidence" value="ECO:0007669"/>
    <property type="project" value="TreeGrafter"/>
</dbReference>
<dbReference type="PANTHER" id="PTHR12066:SF0">
    <property type="entry name" value="TELOMERASE REVERSE TRANSCRIPTASE"/>
    <property type="match status" value="1"/>
</dbReference>
<evidence type="ECO:0000256" key="5">
    <source>
        <dbReference type="ARBA" id="ARBA00022679"/>
    </source>
</evidence>
<dbReference type="InterPro" id="IPR021891">
    <property type="entry name" value="Telomerase_RBD"/>
</dbReference>
<reference evidence="16 17" key="1">
    <citation type="journal article" date="2016" name="Genome Biol. Evol.">
        <title>Divergent and convergent evolution of fungal pathogenicity.</title>
        <authorList>
            <person name="Shang Y."/>
            <person name="Xiao G."/>
            <person name="Zheng P."/>
            <person name="Cen K."/>
            <person name="Zhan S."/>
            <person name="Wang C."/>
        </authorList>
    </citation>
    <scope>NUCLEOTIDE SEQUENCE [LARGE SCALE GENOMIC DNA]</scope>
    <source>
        <strain evidence="16 17">RCEF 264</strain>
    </source>
</reference>
<feature type="region of interest" description="Disordered" evidence="14">
    <location>
        <begin position="143"/>
        <end position="173"/>
    </location>
</feature>
<dbReference type="PRINTS" id="PR01365">
    <property type="entry name" value="TELOMERASERT"/>
</dbReference>
<feature type="region of interest" description="Disordered" evidence="14">
    <location>
        <begin position="1"/>
        <end position="71"/>
    </location>
</feature>
<evidence type="ECO:0000313" key="17">
    <source>
        <dbReference type="Proteomes" id="UP000076874"/>
    </source>
</evidence>
<dbReference type="Gene3D" id="1.10.132.70">
    <property type="match status" value="1"/>
</dbReference>
<dbReference type="InterPro" id="IPR000477">
    <property type="entry name" value="RT_dom"/>
</dbReference>
<sequence>MAPPAVCKRTRPVVDRDRSPSRSRGSPAPLRADDDRPRKKRKVAQARKDDPTGPKQLAAATAPAAVPSAPHGPAVQHALLAQYYPRVETLRAYLLTRLPASSRIRRKKLRLVGKTPDPRPVERLLSRLLDTALIACPHDANGGGGGGGGSGGGGSSAGPNTNSAVQQPADDDDRPQLRTIFLQTRQADESYVTVSNASEGVHSPQSEIVDFVVWLLFKRAKQNATTKVFGAGNKRVGDFPKHVLCHGFQRGQAPRQGPAATAADGKPVAMPVCTVPGLYATKPNQHAQTLKEPPWPQLLALLGASGQAIMTDLLVDCSLFLPMDAGYGNYVQLTGRNVRIFPPLLPAGLTTIGKPLCDVISAKSDNTEKPSKPAAPHEKRYADIVFVRSRMYYAKPNITSADVLNRFPYQHSAPKKPVLGRDVASINKEHTVHIMMYMFPRQFGLHNVFTSVVDRTTTAQKFQDYTLREKEIVKAFGKRDRNGSGNKVPVPKRLRGLPMCLVEKLRILHSRCSYFELLQHYCPDPNKSNGQKMSASDEAVPIADDAAMADAIPMLSSERDAQESKQMVRAPPEHDDATRTNSETVPEPPETSALVDLATPLAQISAFCQAVFKNVIPNDFWGSKEAIQCHNKALFLKKVDAFLRLRRFESMSLHTLVQGLKIADIEWLAPPGLKDNKLSQTDLRKRQEIFAEFLYYLFDSFLVPLVRSNFYVTESNGHRNRLFYFRHDVWRRIAEPAMASLKISMFEEVKQSDAVRILESRDLSFGQVRLLPKQANMRPIMNLRRRVMKKGEARLTSSINMILSPVASMLNFEMKQHPERLGSSLFSVRSLYTRLKAFKQHMDAKKQRTFYFAKVDVKSAFDTIPQAAVVQLVGTLPSHPLYYIERHVEITAPEKSVRHSGPVPGGHRGRVLPPRTWQAVAKAGSDTTGFHDLVETRLAAGRKNTVFVDSAFRKAQDAEALAGLAATHILQNLVKIGKKFYRQKTGIPQGSVLSSALCNYFYADLEAKELGFLHADGDGDGDCLLLRLIDDFLLITTNEAKAARFVQVMHRGHPRYGVAVNPNKTLVNFRLTVDGHDVARLPPGAPFPYCGTHIHCSTLNLTRDREIKNNLVFDTLTVEHARSPGYHFKRKVFNYFKIQSHHMFFDTSHNSLRTALRNLHSAFTETATKMWAHARCLPSETRPSARLVITTIEELAEIAFVSLNRKSRALQRPDYKFSVSKMQLTWCVVLVGFSCVF</sequence>
<keyword evidence="11 13" id="KW-0539">Nucleus</keyword>
<keyword evidence="4 13" id="KW-0158">Chromosome</keyword>
<keyword evidence="8 13" id="KW-0460">Magnesium</keyword>
<dbReference type="Pfam" id="PF00078">
    <property type="entry name" value="RVT_1"/>
    <property type="match status" value="1"/>
</dbReference>
<dbReference type="Gene3D" id="3.30.70.2630">
    <property type="match status" value="1"/>
</dbReference>
<keyword evidence="7 13" id="KW-0479">Metal-binding</keyword>
<feature type="compositionally biased region" description="Gly residues" evidence="14">
    <location>
        <begin position="143"/>
        <end position="156"/>
    </location>
</feature>
<evidence type="ECO:0000256" key="13">
    <source>
        <dbReference type="RuleBase" id="RU365061"/>
    </source>
</evidence>
<dbReference type="GO" id="GO:0070034">
    <property type="term" value="F:telomerase RNA binding"/>
    <property type="evidence" value="ECO:0007669"/>
    <property type="project" value="TreeGrafter"/>
</dbReference>
<evidence type="ECO:0000256" key="10">
    <source>
        <dbReference type="ARBA" id="ARBA00022918"/>
    </source>
</evidence>
<dbReference type="STRING" id="1081102.A0A167U4B2"/>
<evidence type="ECO:0000256" key="8">
    <source>
        <dbReference type="ARBA" id="ARBA00022842"/>
    </source>
</evidence>
<feature type="region of interest" description="Disordered" evidence="14">
    <location>
        <begin position="558"/>
        <end position="590"/>
    </location>
</feature>
<evidence type="ECO:0000256" key="6">
    <source>
        <dbReference type="ARBA" id="ARBA00022695"/>
    </source>
</evidence>
<dbReference type="GO" id="GO:0042162">
    <property type="term" value="F:telomeric DNA binding"/>
    <property type="evidence" value="ECO:0007669"/>
    <property type="project" value="TreeGrafter"/>
</dbReference>
<evidence type="ECO:0000256" key="7">
    <source>
        <dbReference type="ARBA" id="ARBA00022723"/>
    </source>
</evidence>
<dbReference type="PANTHER" id="PTHR12066">
    <property type="entry name" value="TELOMERASE REVERSE TRANSCRIPTASE"/>
    <property type="match status" value="1"/>
</dbReference>
<name>A0A167U4B2_9HYPO</name>
<keyword evidence="5 13" id="KW-0808">Transferase</keyword>
<evidence type="ECO:0000256" key="12">
    <source>
        <dbReference type="ARBA" id="ARBA00048173"/>
    </source>
</evidence>
<keyword evidence="6 13" id="KW-0548">Nucleotidyltransferase</keyword>
<dbReference type="Pfam" id="PF12009">
    <property type="entry name" value="Telomerase_RBD"/>
    <property type="match status" value="1"/>
</dbReference>
<dbReference type="GO" id="GO:0007004">
    <property type="term" value="P:telomere maintenance via telomerase"/>
    <property type="evidence" value="ECO:0007669"/>
    <property type="project" value="TreeGrafter"/>
</dbReference>
<comment type="function">
    <text evidence="13">Telomerase is a ribonucleoprotein enzyme essential for the replication of chromosome termini in most eukaryotes. It elongates telomeres. It is a reverse transcriptase that adds simple sequence repeats to chromosome ends by copying a template sequence within the RNA component of the enzyme.</text>
</comment>
<keyword evidence="17" id="KW-1185">Reference proteome</keyword>
<dbReference type="Proteomes" id="UP000076874">
    <property type="component" value="Unassembled WGS sequence"/>
</dbReference>
<evidence type="ECO:0000256" key="1">
    <source>
        <dbReference type="ARBA" id="ARBA00008001"/>
    </source>
</evidence>
<comment type="catalytic activity">
    <reaction evidence="12 13">
        <text>DNA(n) + a 2'-deoxyribonucleoside 5'-triphosphate = DNA(n+1) + diphosphate</text>
        <dbReference type="Rhea" id="RHEA:22508"/>
        <dbReference type="Rhea" id="RHEA-COMP:17339"/>
        <dbReference type="Rhea" id="RHEA-COMP:17340"/>
        <dbReference type="ChEBI" id="CHEBI:33019"/>
        <dbReference type="ChEBI" id="CHEBI:61560"/>
        <dbReference type="ChEBI" id="CHEBI:173112"/>
        <dbReference type="EC" id="2.7.7.49"/>
    </reaction>
</comment>
<evidence type="ECO:0000256" key="4">
    <source>
        <dbReference type="ARBA" id="ARBA00022454"/>
    </source>
</evidence>
<comment type="subcellular location">
    <subcellularLocation>
        <location evidence="13">Nucleus</location>
    </subcellularLocation>
    <subcellularLocation>
        <location evidence="13">Chromosome</location>
        <location evidence="13">Telomere</location>
    </subcellularLocation>
</comment>
<dbReference type="Gene3D" id="1.10.357.90">
    <property type="match status" value="1"/>
</dbReference>
<feature type="domain" description="Reverse transcriptase" evidence="15">
    <location>
        <begin position="752"/>
        <end position="1094"/>
    </location>
</feature>
<evidence type="ECO:0000313" key="16">
    <source>
        <dbReference type="EMBL" id="OAA61230.1"/>
    </source>
</evidence>
<evidence type="ECO:0000256" key="3">
    <source>
        <dbReference type="ARBA" id="ARBA00016182"/>
    </source>
</evidence>
<gene>
    <name evidence="16" type="ORF">SPI_05254</name>
</gene>
<keyword evidence="9 13" id="KW-0779">Telomere</keyword>
<evidence type="ECO:0000259" key="15">
    <source>
        <dbReference type="PROSITE" id="PS50878"/>
    </source>
</evidence>
<accession>A0A167U4B2</accession>
<dbReference type="GO" id="GO:0046872">
    <property type="term" value="F:metal ion binding"/>
    <property type="evidence" value="ECO:0007669"/>
    <property type="project" value="UniProtKB-KW"/>
</dbReference>
<dbReference type="AlphaFoldDB" id="A0A167U4B2"/>